<sequence>MKRLTIIGGGASALMLAAQLDTKKYSVKLFDKKKTVGRKFLVAGEGGLNLTYNTTLDDLIDQYFPRAFMAPVISQFTNQDLVTWLKSHDISTFTGSSNRVFPEMGIKPIEVLNKITAIISAKEIEFQLDTKWEGWNKEGQLCFEHIEDVASDIVVFALGGASWKVTGSDGSWKNCFEKQGLRVKPFQAANCAFEVDWNENFIAIHEGKPLKNIALSFDNQFSKGELNISKFGLEGNAIYPLSRRIQEKLIEGENVVIHLDLKPTMTIDQLKAKYKRSRQAKVTGILSKDLNLDRTSIGLLKQFCDKNTFSNPELLVPTIKSVPIIIKSAGELDEAISTIGGIALDELDEHFQLKKIPNSYAIGEMLDWYAPTGGYLLQGCFSMGFVLAEYLNGLINREG</sequence>
<feature type="domain" description="RsdA/BaiN/AoA(So)-like Rossmann fold-like" evidence="4">
    <location>
        <begin position="4"/>
        <end position="388"/>
    </location>
</feature>
<dbReference type="InterPro" id="IPR057661">
    <property type="entry name" value="RsdA/BaiN/AoA(So)_Rossmann"/>
</dbReference>
<comment type="cofactor">
    <cofactor evidence="1">
        <name>FAD</name>
        <dbReference type="ChEBI" id="CHEBI:57692"/>
    </cofactor>
</comment>
<organism evidence="6 7">
    <name type="scientific">Cyclobacterium amurskyense</name>
    <dbReference type="NCBI Taxonomy" id="320787"/>
    <lineage>
        <taxon>Bacteria</taxon>
        <taxon>Pseudomonadati</taxon>
        <taxon>Bacteroidota</taxon>
        <taxon>Cytophagia</taxon>
        <taxon>Cytophagales</taxon>
        <taxon>Cyclobacteriaceae</taxon>
        <taxon>Cyclobacterium</taxon>
    </lineage>
</organism>
<dbReference type="AlphaFoldDB" id="A0A0H4P611"/>
<reference evidence="6 7" key="1">
    <citation type="submission" date="2015-07" db="EMBL/GenBank/DDBJ databases">
        <authorList>
            <person name="Kim K.M."/>
        </authorList>
    </citation>
    <scope>NUCLEOTIDE SEQUENCE [LARGE SCALE GENOMIC DNA]</scope>
    <source>
        <strain evidence="6 7">KCTC 12363</strain>
    </source>
</reference>
<dbReference type="PATRIC" id="fig|320787.5.peg.44"/>
<name>A0A0H4P611_9BACT</name>
<dbReference type="PANTHER" id="PTHR42887:SF1">
    <property type="entry name" value="BLR3961 PROTEIN"/>
    <property type="match status" value="1"/>
</dbReference>
<evidence type="ECO:0000259" key="4">
    <source>
        <dbReference type="Pfam" id="PF03486"/>
    </source>
</evidence>
<dbReference type="NCBIfam" id="TIGR00275">
    <property type="entry name" value="aminoacetone oxidase family FAD-binding enzyme"/>
    <property type="match status" value="1"/>
</dbReference>
<dbReference type="InterPro" id="IPR055178">
    <property type="entry name" value="RsdA/BaiN/AoA(So)-like_dom"/>
</dbReference>
<dbReference type="STRING" id="320787.CA2015_0041"/>
<dbReference type="OrthoDB" id="5288829at2"/>
<dbReference type="SUPFAM" id="SSF51905">
    <property type="entry name" value="FAD/NAD(P)-binding domain"/>
    <property type="match status" value="1"/>
</dbReference>
<protein>
    <submittedName>
        <fullName evidence="6">NAD(FAD)-utilizing dehydrogenase</fullName>
    </submittedName>
</protein>
<keyword evidence="7" id="KW-1185">Reference proteome</keyword>
<proteinExistence type="predicted"/>
<keyword evidence="2" id="KW-0285">Flavoprotein</keyword>
<dbReference type="RefSeq" id="WP_048640065.1">
    <property type="nucleotide sequence ID" value="NZ_CP012040.1"/>
</dbReference>
<evidence type="ECO:0000313" key="7">
    <source>
        <dbReference type="Proteomes" id="UP000036520"/>
    </source>
</evidence>
<evidence type="ECO:0000259" key="5">
    <source>
        <dbReference type="Pfam" id="PF22780"/>
    </source>
</evidence>
<dbReference type="Proteomes" id="UP000036520">
    <property type="component" value="Chromosome"/>
</dbReference>
<dbReference type="Gene3D" id="1.10.8.260">
    <property type="entry name" value="HI0933 insert domain-like"/>
    <property type="match status" value="1"/>
</dbReference>
<dbReference type="NCBIfam" id="TIGR03862">
    <property type="entry name" value="flavo_PP4765"/>
    <property type="match status" value="1"/>
</dbReference>
<evidence type="ECO:0000313" key="6">
    <source>
        <dbReference type="EMBL" id="AKP49529.1"/>
    </source>
</evidence>
<dbReference type="Pfam" id="PF22780">
    <property type="entry name" value="HI0933_like_1st"/>
    <property type="match status" value="1"/>
</dbReference>
<gene>
    <name evidence="6" type="ORF">CA2015_0041</name>
</gene>
<dbReference type="InterPro" id="IPR023166">
    <property type="entry name" value="BaiN-like_dom_sf"/>
</dbReference>
<feature type="domain" description="RsdA/BaiN/AoA(So)-like insert" evidence="5">
    <location>
        <begin position="187"/>
        <end position="337"/>
    </location>
</feature>
<evidence type="ECO:0000256" key="2">
    <source>
        <dbReference type="ARBA" id="ARBA00022630"/>
    </source>
</evidence>
<evidence type="ECO:0000256" key="1">
    <source>
        <dbReference type="ARBA" id="ARBA00001974"/>
    </source>
</evidence>
<dbReference type="InterPro" id="IPR004792">
    <property type="entry name" value="BaiN-like"/>
</dbReference>
<dbReference type="EMBL" id="CP012040">
    <property type="protein sequence ID" value="AKP49529.1"/>
    <property type="molecule type" value="Genomic_DNA"/>
</dbReference>
<accession>A0A0H4P611</accession>
<dbReference type="Gene3D" id="3.50.50.60">
    <property type="entry name" value="FAD/NAD(P)-binding domain"/>
    <property type="match status" value="1"/>
</dbReference>
<dbReference type="Gene3D" id="2.40.30.10">
    <property type="entry name" value="Translation factors"/>
    <property type="match status" value="1"/>
</dbReference>
<dbReference type="PANTHER" id="PTHR42887">
    <property type="entry name" value="OS12G0638800 PROTEIN"/>
    <property type="match status" value="1"/>
</dbReference>
<dbReference type="InterPro" id="IPR022460">
    <property type="entry name" value="Flavoprotein_PP4765"/>
</dbReference>
<keyword evidence="3" id="KW-0274">FAD</keyword>
<evidence type="ECO:0000256" key="3">
    <source>
        <dbReference type="ARBA" id="ARBA00022827"/>
    </source>
</evidence>
<dbReference type="SUPFAM" id="SSF160996">
    <property type="entry name" value="HI0933 insert domain-like"/>
    <property type="match status" value="1"/>
</dbReference>
<dbReference type="Pfam" id="PF03486">
    <property type="entry name" value="HI0933_like"/>
    <property type="match status" value="1"/>
</dbReference>
<dbReference type="KEGG" id="camu:CA2015_0041"/>
<dbReference type="InterPro" id="IPR036188">
    <property type="entry name" value="FAD/NAD-bd_sf"/>
</dbReference>